<accession>A0ACC1LCY3</accession>
<sequence>MSDLFGSDLSDVESQGSRLSSPRGSPRRRSRSRDSATPEPSKSRYDSDSDVGGAPVRPETEPANGDALDDLFGSDEDAEMRGSDNESTRGADRIMSDDEAPEGLSKVNVRVMSAKVPLFPVPRSDKNAFILTRMPNILQLDPTPFSADSYEDLIKKEHEVAAKHSVKSAVTSELASAVEGIIGNTIRWRRTVGADGRMRRESNARLVRWSDGSTSIVIGGQAPEAYSITSEPLDDSAKTKQHHYAAVLYQNELLMQSHARLTEQWLIRPTKQSAQSRAAMLLLLGRVRAKAQGEAALGAGDTARAAAAKASRTRFEVDDENPELIRKRAVEEDERREKQRKKEERLRERMEARGLQSERRNTGYNSPTYAGGDYSEEENEYGYDSENDARAKGPGYGPPRSVKRDVPPQSRRPRNVYADEELEDFIDDDEPEVGPRDEFDDEEEEEQAAQRLKSSKRTEYMDEDDESDGGRDSRRARNTKTRRLMVSDDEEDDEDFDI</sequence>
<proteinExistence type="predicted"/>
<reference evidence="1" key="1">
    <citation type="submission" date="2022-07" db="EMBL/GenBank/DDBJ databases">
        <title>Phylogenomic reconstructions and comparative analyses of Kickxellomycotina fungi.</title>
        <authorList>
            <person name="Reynolds N.K."/>
            <person name="Stajich J.E."/>
            <person name="Barry K."/>
            <person name="Grigoriev I.V."/>
            <person name="Crous P."/>
            <person name="Smith M.E."/>
        </authorList>
    </citation>
    <scope>NUCLEOTIDE SEQUENCE</scope>
    <source>
        <strain evidence="1">CBS 102833</strain>
    </source>
</reference>
<keyword evidence="2" id="KW-1185">Reference proteome</keyword>
<organism evidence="1 2">
    <name type="scientific">Coemansia furcata</name>
    <dbReference type="NCBI Taxonomy" id="417177"/>
    <lineage>
        <taxon>Eukaryota</taxon>
        <taxon>Fungi</taxon>
        <taxon>Fungi incertae sedis</taxon>
        <taxon>Zoopagomycota</taxon>
        <taxon>Kickxellomycotina</taxon>
        <taxon>Kickxellomycetes</taxon>
        <taxon>Kickxellales</taxon>
        <taxon>Kickxellaceae</taxon>
        <taxon>Coemansia</taxon>
    </lineage>
</organism>
<dbReference type="EMBL" id="JANBUP010001457">
    <property type="protein sequence ID" value="KAJ2805615.1"/>
    <property type="molecule type" value="Genomic_DNA"/>
</dbReference>
<protein>
    <submittedName>
        <fullName evidence="1">Paf1 complex component</fullName>
    </submittedName>
</protein>
<evidence type="ECO:0000313" key="2">
    <source>
        <dbReference type="Proteomes" id="UP001140096"/>
    </source>
</evidence>
<gene>
    <name evidence="1" type="primary">LEO1</name>
    <name evidence="1" type="ORF">H4S07_003978</name>
</gene>
<name>A0ACC1LCY3_9FUNG</name>
<comment type="caution">
    <text evidence="1">The sequence shown here is derived from an EMBL/GenBank/DDBJ whole genome shotgun (WGS) entry which is preliminary data.</text>
</comment>
<evidence type="ECO:0000313" key="1">
    <source>
        <dbReference type="EMBL" id="KAJ2805615.1"/>
    </source>
</evidence>
<dbReference type="Proteomes" id="UP001140096">
    <property type="component" value="Unassembled WGS sequence"/>
</dbReference>